<dbReference type="Proteomes" id="UP000290289">
    <property type="component" value="Chromosome 15"/>
</dbReference>
<proteinExistence type="predicted"/>
<gene>
    <name evidence="2" type="ORF">DVH24_016468</name>
</gene>
<accession>A0A498HQB0</accession>
<feature type="region of interest" description="Disordered" evidence="1">
    <location>
        <begin position="85"/>
        <end position="108"/>
    </location>
</feature>
<reference evidence="2 3" key="1">
    <citation type="submission" date="2018-10" db="EMBL/GenBank/DDBJ databases">
        <title>A high-quality apple genome assembly.</title>
        <authorList>
            <person name="Hu J."/>
        </authorList>
    </citation>
    <scope>NUCLEOTIDE SEQUENCE [LARGE SCALE GENOMIC DNA]</scope>
    <source>
        <strain evidence="3">cv. HFTH1</strain>
        <tissue evidence="2">Young leaf</tissue>
    </source>
</reference>
<evidence type="ECO:0000313" key="3">
    <source>
        <dbReference type="Proteomes" id="UP000290289"/>
    </source>
</evidence>
<protein>
    <submittedName>
        <fullName evidence="2">Uncharacterized protein</fullName>
    </submittedName>
</protein>
<name>A0A498HQB0_MALDO</name>
<sequence>MSLGRTCSDYTPRYEFLTRVPTFGRTRKPFSLLAHRSSKNPNVARPTRRTSLPPCPAPSSSSSSPSSTPSCLGWIEEEHKRKWPVFRTQRKTSNKRLKTLESRRSYNS</sequence>
<feature type="compositionally biased region" description="Low complexity" evidence="1">
    <location>
        <begin position="58"/>
        <end position="71"/>
    </location>
</feature>
<feature type="region of interest" description="Disordered" evidence="1">
    <location>
        <begin position="29"/>
        <end position="71"/>
    </location>
</feature>
<keyword evidence="3" id="KW-1185">Reference proteome</keyword>
<evidence type="ECO:0000313" key="2">
    <source>
        <dbReference type="EMBL" id="RXH73646.1"/>
    </source>
</evidence>
<comment type="caution">
    <text evidence="2">The sequence shown here is derived from an EMBL/GenBank/DDBJ whole genome shotgun (WGS) entry which is preliminary data.</text>
</comment>
<feature type="compositionally biased region" description="Basic residues" evidence="1">
    <location>
        <begin position="85"/>
        <end position="97"/>
    </location>
</feature>
<evidence type="ECO:0000256" key="1">
    <source>
        <dbReference type="SAM" id="MobiDB-lite"/>
    </source>
</evidence>
<feature type="compositionally biased region" description="Basic and acidic residues" evidence="1">
    <location>
        <begin position="98"/>
        <end position="108"/>
    </location>
</feature>
<dbReference type="AlphaFoldDB" id="A0A498HQB0"/>
<dbReference type="EMBL" id="RDQH01000341">
    <property type="protein sequence ID" value="RXH73646.1"/>
    <property type="molecule type" value="Genomic_DNA"/>
</dbReference>
<organism evidence="2 3">
    <name type="scientific">Malus domestica</name>
    <name type="common">Apple</name>
    <name type="synonym">Pyrus malus</name>
    <dbReference type="NCBI Taxonomy" id="3750"/>
    <lineage>
        <taxon>Eukaryota</taxon>
        <taxon>Viridiplantae</taxon>
        <taxon>Streptophyta</taxon>
        <taxon>Embryophyta</taxon>
        <taxon>Tracheophyta</taxon>
        <taxon>Spermatophyta</taxon>
        <taxon>Magnoliopsida</taxon>
        <taxon>eudicotyledons</taxon>
        <taxon>Gunneridae</taxon>
        <taxon>Pentapetalae</taxon>
        <taxon>rosids</taxon>
        <taxon>fabids</taxon>
        <taxon>Rosales</taxon>
        <taxon>Rosaceae</taxon>
        <taxon>Amygdaloideae</taxon>
        <taxon>Maleae</taxon>
        <taxon>Malus</taxon>
    </lineage>
</organism>